<evidence type="ECO:0000259" key="1">
    <source>
        <dbReference type="Pfam" id="PF21787"/>
    </source>
</evidence>
<name>A0A9J6GII6_HAELO</name>
<proteinExistence type="predicted"/>
<dbReference type="OrthoDB" id="8948150at2759"/>
<sequence>MTAFKQLKAKPACGMRYNAELILNCMMLRVSSPRAQEDVTFANMKTLPLPFLSRLTQILKGILCKYFNAICLEAIQKQLCEKVCGHKFGSLILYEIKLRRSHDCNASSYKICGFVNYAGLSNKVSNQRAEPALVFVFVRLFESWVQPIAILAIKDAAPGTILAQLVGNSYCGYK</sequence>
<protein>
    <recommendedName>
        <fullName evidence="1">Transposable element P transposase-like RNase H domain-containing protein</fullName>
    </recommendedName>
</protein>
<comment type="caution">
    <text evidence="2">The sequence shown here is derived from an EMBL/GenBank/DDBJ whole genome shotgun (WGS) entry which is preliminary data.</text>
</comment>
<dbReference type="VEuPathDB" id="VectorBase:HLOH_043192"/>
<organism evidence="2 3">
    <name type="scientific">Haemaphysalis longicornis</name>
    <name type="common">Bush tick</name>
    <dbReference type="NCBI Taxonomy" id="44386"/>
    <lineage>
        <taxon>Eukaryota</taxon>
        <taxon>Metazoa</taxon>
        <taxon>Ecdysozoa</taxon>
        <taxon>Arthropoda</taxon>
        <taxon>Chelicerata</taxon>
        <taxon>Arachnida</taxon>
        <taxon>Acari</taxon>
        <taxon>Parasitiformes</taxon>
        <taxon>Ixodida</taxon>
        <taxon>Ixodoidea</taxon>
        <taxon>Ixodidae</taxon>
        <taxon>Haemaphysalinae</taxon>
        <taxon>Haemaphysalis</taxon>
    </lineage>
</organism>
<evidence type="ECO:0000313" key="3">
    <source>
        <dbReference type="Proteomes" id="UP000821853"/>
    </source>
</evidence>
<evidence type="ECO:0000313" key="2">
    <source>
        <dbReference type="EMBL" id="KAH9374721.1"/>
    </source>
</evidence>
<dbReference type="EMBL" id="JABSTR010000007">
    <property type="protein sequence ID" value="KAH9374721.1"/>
    <property type="molecule type" value="Genomic_DNA"/>
</dbReference>
<dbReference type="Pfam" id="PF21787">
    <property type="entry name" value="TNP-like_RNaseH_N"/>
    <property type="match status" value="1"/>
</dbReference>
<dbReference type="InterPro" id="IPR048365">
    <property type="entry name" value="TNP-like_RNaseH_N"/>
</dbReference>
<feature type="domain" description="Transposable element P transposase-like RNase H" evidence="1">
    <location>
        <begin position="67"/>
        <end position="166"/>
    </location>
</feature>
<dbReference type="Proteomes" id="UP000821853">
    <property type="component" value="Chromosome 5"/>
</dbReference>
<accession>A0A9J6GII6</accession>
<keyword evidence="3" id="KW-1185">Reference proteome</keyword>
<gene>
    <name evidence="2" type="ORF">HPB48_015765</name>
</gene>
<reference evidence="2 3" key="1">
    <citation type="journal article" date="2020" name="Cell">
        <title>Large-Scale Comparative Analyses of Tick Genomes Elucidate Their Genetic Diversity and Vector Capacities.</title>
        <authorList>
            <consortium name="Tick Genome and Microbiome Consortium (TIGMIC)"/>
            <person name="Jia N."/>
            <person name="Wang J."/>
            <person name="Shi W."/>
            <person name="Du L."/>
            <person name="Sun Y."/>
            <person name="Zhan W."/>
            <person name="Jiang J.F."/>
            <person name="Wang Q."/>
            <person name="Zhang B."/>
            <person name="Ji P."/>
            <person name="Bell-Sakyi L."/>
            <person name="Cui X.M."/>
            <person name="Yuan T.T."/>
            <person name="Jiang B.G."/>
            <person name="Yang W.F."/>
            <person name="Lam T.T."/>
            <person name="Chang Q.C."/>
            <person name="Ding S.J."/>
            <person name="Wang X.J."/>
            <person name="Zhu J.G."/>
            <person name="Ruan X.D."/>
            <person name="Zhao L."/>
            <person name="Wei J.T."/>
            <person name="Ye R.Z."/>
            <person name="Que T.C."/>
            <person name="Du C.H."/>
            <person name="Zhou Y.H."/>
            <person name="Cheng J.X."/>
            <person name="Dai P.F."/>
            <person name="Guo W.B."/>
            <person name="Han X.H."/>
            <person name="Huang E.J."/>
            <person name="Li L.F."/>
            <person name="Wei W."/>
            <person name="Gao Y.C."/>
            <person name="Liu J.Z."/>
            <person name="Shao H.Z."/>
            <person name="Wang X."/>
            <person name="Wang C.C."/>
            <person name="Yang T.C."/>
            <person name="Huo Q.B."/>
            <person name="Li W."/>
            <person name="Chen H.Y."/>
            <person name="Chen S.E."/>
            <person name="Zhou L.G."/>
            <person name="Ni X.B."/>
            <person name="Tian J.H."/>
            <person name="Sheng Y."/>
            <person name="Liu T."/>
            <person name="Pan Y.S."/>
            <person name="Xia L.Y."/>
            <person name="Li J."/>
            <person name="Zhao F."/>
            <person name="Cao W.C."/>
        </authorList>
    </citation>
    <scope>NUCLEOTIDE SEQUENCE [LARGE SCALE GENOMIC DNA]</scope>
    <source>
        <strain evidence="2">HaeL-2018</strain>
    </source>
</reference>
<dbReference type="AlphaFoldDB" id="A0A9J6GII6"/>